<evidence type="ECO:0000256" key="1">
    <source>
        <dbReference type="SAM" id="MobiDB-lite"/>
    </source>
</evidence>
<dbReference type="Proteomes" id="UP001219518">
    <property type="component" value="Unassembled WGS sequence"/>
</dbReference>
<reference evidence="3" key="2">
    <citation type="journal article" date="2023" name="BMC Genomics">
        <title>Pest status, molecular evolution, and epigenetic factors derived from the genome assembly of Frankliniella fusca, a thysanopteran phytovirus vector.</title>
        <authorList>
            <person name="Catto M.A."/>
            <person name="Labadie P.E."/>
            <person name="Jacobson A.L."/>
            <person name="Kennedy G.G."/>
            <person name="Srinivasan R."/>
            <person name="Hunt B.G."/>
        </authorList>
    </citation>
    <scope>NUCLEOTIDE SEQUENCE</scope>
    <source>
        <strain evidence="3">PL_HMW_Pooled</strain>
    </source>
</reference>
<sequence length="395" mass="45718">MYYYRKRTGVLRKEVKSLKVELKRLYKINQKLEKGQVKECIKDLPLVLACLDAAKREGPHGNRYRIEWIYECLLMRIKSPALYEHTRTQNVLALPCRTTLNSPFCLKFSNKKIYRWSETDVHGSIIIDEMKVPSELDFDRHTLKTIGLVDIGEFTPKEDKTKAGDHILVVMFRPYRGDWYQSLGIFLSKGNVKGPILAKIILEAVGLTEGTGLKVDSISTDAAYWNRNMWTTFNINENKSSMEHPQDESRQLFFFSDWSHAVKCARNMMSPELPQKPKNDGNTTKKRNPRKKFNEKGLEMTPQEVSEGLVKQQHWIALLKEEDDLANRQGVAALTYVPGLNRKTVFPDGFERMNVGMAYKFFSNSVRAGMEFYRKKGVKDLEDSEPTDFFFFALI</sequence>
<protein>
    <submittedName>
        <fullName evidence="3">Transposable element P transposase</fullName>
    </submittedName>
</protein>
<evidence type="ECO:0000259" key="2">
    <source>
        <dbReference type="Pfam" id="PF21787"/>
    </source>
</evidence>
<accession>A0AAE1HLP9</accession>
<dbReference type="Pfam" id="PF21787">
    <property type="entry name" value="TNP-like_RNaseH_N"/>
    <property type="match status" value="1"/>
</dbReference>
<feature type="domain" description="Transposable element P transposase-like RNase H" evidence="2">
    <location>
        <begin position="109"/>
        <end position="233"/>
    </location>
</feature>
<gene>
    <name evidence="3" type="ORF">KUF71_001926</name>
</gene>
<dbReference type="AlphaFoldDB" id="A0AAE1HLP9"/>
<keyword evidence="4" id="KW-1185">Reference proteome</keyword>
<dbReference type="InterPro" id="IPR048365">
    <property type="entry name" value="TNP-like_RNaseH_N"/>
</dbReference>
<organism evidence="3 4">
    <name type="scientific">Frankliniella fusca</name>
    <dbReference type="NCBI Taxonomy" id="407009"/>
    <lineage>
        <taxon>Eukaryota</taxon>
        <taxon>Metazoa</taxon>
        <taxon>Ecdysozoa</taxon>
        <taxon>Arthropoda</taxon>
        <taxon>Hexapoda</taxon>
        <taxon>Insecta</taxon>
        <taxon>Pterygota</taxon>
        <taxon>Neoptera</taxon>
        <taxon>Paraneoptera</taxon>
        <taxon>Thysanoptera</taxon>
        <taxon>Terebrantia</taxon>
        <taxon>Thripoidea</taxon>
        <taxon>Thripidae</taxon>
        <taxon>Frankliniella</taxon>
    </lineage>
</organism>
<reference evidence="3" key="1">
    <citation type="submission" date="2021-07" db="EMBL/GenBank/DDBJ databases">
        <authorList>
            <person name="Catto M.A."/>
            <person name="Jacobson A."/>
            <person name="Kennedy G."/>
            <person name="Labadie P."/>
            <person name="Hunt B.G."/>
            <person name="Srinivasan R."/>
        </authorList>
    </citation>
    <scope>NUCLEOTIDE SEQUENCE</scope>
    <source>
        <strain evidence="3">PL_HMW_Pooled</strain>
        <tissue evidence="3">Head</tissue>
    </source>
</reference>
<comment type="caution">
    <text evidence="3">The sequence shown here is derived from an EMBL/GenBank/DDBJ whole genome shotgun (WGS) entry which is preliminary data.</text>
</comment>
<dbReference type="EMBL" id="JAHWGI010001147">
    <property type="protein sequence ID" value="KAK3923518.1"/>
    <property type="molecule type" value="Genomic_DNA"/>
</dbReference>
<feature type="region of interest" description="Disordered" evidence="1">
    <location>
        <begin position="268"/>
        <end position="296"/>
    </location>
</feature>
<evidence type="ECO:0000313" key="3">
    <source>
        <dbReference type="EMBL" id="KAK3923518.1"/>
    </source>
</evidence>
<evidence type="ECO:0000313" key="4">
    <source>
        <dbReference type="Proteomes" id="UP001219518"/>
    </source>
</evidence>
<name>A0AAE1HLP9_9NEOP</name>
<proteinExistence type="predicted"/>